<comment type="pathway">
    <text evidence="9">Protein modification; lipoprotein biosynthesis (signal peptide cleavage).</text>
</comment>
<dbReference type="PRINTS" id="PR00781">
    <property type="entry name" value="LIPOSIGPTASE"/>
</dbReference>
<feature type="active site" evidence="9">
    <location>
        <position position="114"/>
    </location>
</feature>
<organism evidence="11 12">
    <name type="scientific">Vallitalea longa</name>
    <dbReference type="NCBI Taxonomy" id="2936439"/>
    <lineage>
        <taxon>Bacteria</taxon>
        <taxon>Bacillati</taxon>
        <taxon>Bacillota</taxon>
        <taxon>Clostridia</taxon>
        <taxon>Lachnospirales</taxon>
        <taxon>Vallitaleaceae</taxon>
        <taxon>Vallitalea</taxon>
    </lineage>
</organism>
<keyword evidence="5 9" id="KW-0064">Aspartyl protease</keyword>
<comment type="caution">
    <text evidence="11">The sequence shown here is derived from an EMBL/GenBank/DDBJ whole genome shotgun (WGS) entry which is preliminary data.</text>
</comment>
<keyword evidence="6 9" id="KW-0378">Hydrolase</keyword>
<name>A0A9W5Y9Z9_9FIRM</name>
<comment type="catalytic activity">
    <reaction evidence="9">
        <text>Release of signal peptides from bacterial membrane prolipoproteins. Hydrolyzes -Xaa-Yaa-Zaa-|-(S,diacylglyceryl)Cys-, in which Xaa is hydrophobic (preferably Leu), and Yaa (Ala or Ser) and Zaa (Gly or Ala) have small, neutral side chains.</text>
        <dbReference type="EC" id="3.4.23.36"/>
    </reaction>
</comment>
<dbReference type="PANTHER" id="PTHR33695">
    <property type="entry name" value="LIPOPROTEIN SIGNAL PEPTIDASE"/>
    <property type="match status" value="1"/>
</dbReference>
<evidence type="ECO:0000256" key="10">
    <source>
        <dbReference type="RuleBase" id="RU004181"/>
    </source>
</evidence>
<evidence type="ECO:0000256" key="4">
    <source>
        <dbReference type="ARBA" id="ARBA00022692"/>
    </source>
</evidence>
<keyword evidence="2 9" id="KW-1003">Cell membrane</keyword>
<evidence type="ECO:0000256" key="2">
    <source>
        <dbReference type="ARBA" id="ARBA00022475"/>
    </source>
</evidence>
<dbReference type="EC" id="3.4.23.36" evidence="9"/>
<evidence type="ECO:0000256" key="6">
    <source>
        <dbReference type="ARBA" id="ARBA00022801"/>
    </source>
</evidence>
<comment type="similarity">
    <text evidence="1 9 10">Belongs to the peptidase A8 family.</text>
</comment>
<accession>A0A9W5Y9Z9</accession>
<dbReference type="InterPro" id="IPR001872">
    <property type="entry name" value="Peptidase_A8"/>
</dbReference>
<evidence type="ECO:0000256" key="7">
    <source>
        <dbReference type="ARBA" id="ARBA00022989"/>
    </source>
</evidence>
<feature type="transmembrane region" description="Helical" evidence="9">
    <location>
        <begin position="124"/>
        <end position="146"/>
    </location>
</feature>
<keyword evidence="3 9" id="KW-0645">Protease</keyword>
<dbReference type="AlphaFoldDB" id="A0A9W5Y9Z9"/>
<comment type="function">
    <text evidence="9">This protein specifically catalyzes the removal of signal peptides from prolipoproteins.</text>
</comment>
<gene>
    <name evidence="11" type="primary">lspA_1</name>
    <name evidence="9" type="synonym">lspA</name>
    <name evidence="11" type="ORF">SH1V18_12700</name>
</gene>
<proteinExistence type="inferred from homology"/>
<comment type="subcellular location">
    <subcellularLocation>
        <location evidence="9">Cell membrane</location>
        <topology evidence="9">Multi-pass membrane protein</topology>
    </subcellularLocation>
</comment>
<dbReference type="Proteomes" id="UP001144256">
    <property type="component" value="Unassembled WGS sequence"/>
</dbReference>
<comment type="caution">
    <text evidence="9">Lacks conserved residue(s) required for the propagation of feature annotation.</text>
</comment>
<dbReference type="GO" id="GO:0004190">
    <property type="term" value="F:aspartic-type endopeptidase activity"/>
    <property type="evidence" value="ECO:0007669"/>
    <property type="project" value="UniProtKB-UniRule"/>
</dbReference>
<dbReference type="Pfam" id="PF01252">
    <property type="entry name" value="Peptidase_A8"/>
    <property type="match status" value="1"/>
</dbReference>
<dbReference type="NCBIfam" id="TIGR00077">
    <property type="entry name" value="lspA"/>
    <property type="match status" value="1"/>
</dbReference>
<keyword evidence="8 9" id="KW-0472">Membrane</keyword>
<evidence type="ECO:0000313" key="11">
    <source>
        <dbReference type="EMBL" id="GKX28790.1"/>
    </source>
</evidence>
<evidence type="ECO:0000256" key="3">
    <source>
        <dbReference type="ARBA" id="ARBA00022670"/>
    </source>
</evidence>
<keyword evidence="11" id="KW-0449">Lipoprotein</keyword>
<feature type="transmembrane region" description="Helical" evidence="9">
    <location>
        <begin position="59"/>
        <end position="76"/>
    </location>
</feature>
<keyword evidence="7 9" id="KW-1133">Transmembrane helix</keyword>
<dbReference type="GO" id="GO:0005886">
    <property type="term" value="C:plasma membrane"/>
    <property type="evidence" value="ECO:0007669"/>
    <property type="project" value="UniProtKB-SubCell"/>
</dbReference>
<evidence type="ECO:0000256" key="5">
    <source>
        <dbReference type="ARBA" id="ARBA00022750"/>
    </source>
</evidence>
<reference evidence="11" key="1">
    <citation type="submission" date="2022-06" db="EMBL/GenBank/DDBJ databases">
        <title>Vallitalea longa sp. nov., an anaerobic bacterium isolated from marine sediment.</title>
        <authorList>
            <person name="Hirano S."/>
            <person name="Terahara T."/>
            <person name="Mori K."/>
            <person name="Hamada M."/>
            <person name="Matsumoto R."/>
            <person name="Kobayashi T."/>
        </authorList>
    </citation>
    <scope>NUCLEOTIDE SEQUENCE</scope>
    <source>
        <strain evidence="11">SH18-1</strain>
    </source>
</reference>
<feature type="transmembrane region" description="Helical" evidence="9">
    <location>
        <begin position="88"/>
        <end position="104"/>
    </location>
</feature>
<evidence type="ECO:0000256" key="9">
    <source>
        <dbReference type="HAMAP-Rule" id="MF_00161"/>
    </source>
</evidence>
<sequence>MILMLISVILLVGLDQYTKYLTVMNIEPTEYIPIIGDVFGLTYVKNEGSAFGMLQGQQWLFIIFTVVILIGMIYIFNKMPKDKKYYPLKFTLILFIAGAIGNFADRVRLKYVVDMLYFKLIDFPVFNMADCYVVVGAILLIALMIFKYKDEDFAFLKRSKK</sequence>
<keyword evidence="4 9" id="KW-0812">Transmembrane</keyword>
<protein>
    <recommendedName>
        <fullName evidence="9">Lipoprotein signal peptidase</fullName>
        <ecNumber evidence="9">3.4.23.36</ecNumber>
    </recommendedName>
    <alternativeName>
        <fullName evidence="9">Prolipoprotein signal peptidase</fullName>
    </alternativeName>
    <alternativeName>
        <fullName evidence="9">Signal peptidase II</fullName>
        <shortName evidence="9">SPase II</shortName>
    </alternativeName>
</protein>
<dbReference type="PANTHER" id="PTHR33695:SF1">
    <property type="entry name" value="LIPOPROTEIN SIGNAL PEPTIDASE"/>
    <property type="match status" value="1"/>
</dbReference>
<dbReference type="RefSeq" id="WP_281813560.1">
    <property type="nucleotide sequence ID" value="NZ_BRLB01000002.1"/>
</dbReference>
<evidence type="ECO:0000313" key="12">
    <source>
        <dbReference type="Proteomes" id="UP001144256"/>
    </source>
</evidence>
<dbReference type="HAMAP" id="MF_00161">
    <property type="entry name" value="LspA"/>
    <property type="match status" value="1"/>
</dbReference>
<dbReference type="GO" id="GO:0006508">
    <property type="term" value="P:proteolysis"/>
    <property type="evidence" value="ECO:0007669"/>
    <property type="project" value="UniProtKB-KW"/>
</dbReference>
<feature type="active site" evidence="9">
    <location>
        <position position="130"/>
    </location>
</feature>
<evidence type="ECO:0000256" key="8">
    <source>
        <dbReference type="ARBA" id="ARBA00023136"/>
    </source>
</evidence>
<evidence type="ECO:0000256" key="1">
    <source>
        <dbReference type="ARBA" id="ARBA00006139"/>
    </source>
</evidence>
<keyword evidence="12" id="KW-1185">Reference proteome</keyword>
<dbReference type="EMBL" id="BRLB01000002">
    <property type="protein sequence ID" value="GKX28790.1"/>
    <property type="molecule type" value="Genomic_DNA"/>
</dbReference>